<feature type="transmembrane region" description="Helical" evidence="1">
    <location>
        <begin position="77"/>
        <end position="96"/>
    </location>
</feature>
<protein>
    <submittedName>
        <fullName evidence="3">Major Facilitator Superfamily protein</fullName>
    </submittedName>
</protein>
<dbReference type="PROSITE" id="PS50850">
    <property type="entry name" value="MFS"/>
    <property type="match status" value="1"/>
</dbReference>
<evidence type="ECO:0000313" key="4">
    <source>
        <dbReference type="Proteomes" id="UP000323075"/>
    </source>
</evidence>
<proteinExistence type="predicted"/>
<dbReference type="InterPro" id="IPR020846">
    <property type="entry name" value="MFS_dom"/>
</dbReference>
<keyword evidence="1" id="KW-0472">Membrane</keyword>
<name>A0A663A5U6_HALS9</name>
<feature type="transmembrane region" description="Helical" evidence="1">
    <location>
        <begin position="12"/>
        <end position="34"/>
    </location>
</feature>
<reference evidence="3 4" key="1">
    <citation type="submission" date="2019-07" db="EMBL/GenBank/DDBJ databases">
        <title>Genomic Encyclopedia of Archaeal and Bacterial Type Strains, Phase II (KMG-II): from individual species to whole genera.</title>
        <authorList>
            <person name="Goeker M."/>
        </authorList>
    </citation>
    <scope>NUCLEOTIDE SEQUENCE [LARGE SCALE GENOMIC DNA]</scope>
    <source>
        <strain evidence="3 4">DSM 3754</strain>
    </source>
</reference>
<evidence type="ECO:0000256" key="1">
    <source>
        <dbReference type="SAM" id="Phobius"/>
    </source>
</evidence>
<accession>A0A663A5U6</accession>
<comment type="caution">
    <text evidence="3">The sequence shown here is derived from an EMBL/GenBank/DDBJ whole genome shotgun (WGS) entry which is preliminary data.</text>
</comment>
<evidence type="ECO:0000259" key="2">
    <source>
        <dbReference type="PROSITE" id="PS50850"/>
    </source>
</evidence>
<dbReference type="Gene3D" id="1.20.1250.20">
    <property type="entry name" value="MFS general substrate transporter like domains"/>
    <property type="match status" value="1"/>
</dbReference>
<feature type="domain" description="Major facilitator superfamily (MFS) profile" evidence="2">
    <location>
        <begin position="1"/>
        <end position="131"/>
    </location>
</feature>
<dbReference type="SUPFAM" id="SSF103473">
    <property type="entry name" value="MFS general substrate transporter"/>
    <property type="match status" value="1"/>
</dbReference>
<keyword evidence="1" id="KW-0812">Transmembrane</keyword>
<dbReference type="AlphaFoldDB" id="A0A663A5U6"/>
<sequence>MNLRSRLPESFILKYYGYSMARSAHFSVAVWVVFLTSRGIDFSQVGFLDGAFSLALIAFEVPTGYIGDRIGRRNSILVSIVVSAVASIGFAFSHSFPLFVTVYVGLAVAQTFRSGTDTAWFYDALGERLTE</sequence>
<dbReference type="GO" id="GO:0022857">
    <property type="term" value="F:transmembrane transporter activity"/>
    <property type="evidence" value="ECO:0007669"/>
    <property type="project" value="InterPro"/>
</dbReference>
<dbReference type="InterPro" id="IPR053160">
    <property type="entry name" value="MFS_DHA3_Transporter"/>
</dbReference>
<dbReference type="PANTHER" id="PTHR23530">
    <property type="entry name" value="TRANSPORT PROTEIN-RELATED"/>
    <property type="match status" value="1"/>
</dbReference>
<gene>
    <name evidence="3" type="ORF">APQ99_02328</name>
</gene>
<dbReference type="PANTHER" id="PTHR23530:SF1">
    <property type="entry name" value="PERMEASE, MAJOR FACILITATOR SUPERFAMILY-RELATED"/>
    <property type="match status" value="1"/>
</dbReference>
<organism evidence="3 4">
    <name type="scientific">Halobacterium salinarum (strain ATCC 33171 / DSM 3754 / JCM 8978 / NBRC 102687 / NCIMB 764 / 91-R6)</name>
    <dbReference type="NCBI Taxonomy" id="2597657"/>
    <lineage>
        <taxon>Archaea</taxon>
        <taxon>Methanobacteriati</taxon>
        <taxon>Methanobacteriota</taxon>
        <taxon>Stenosarchaea group</taxon>
        <taxon>Halobacteria</taxon>
        <taxon>Halobacteriales</taxon>
        <taxon>Halobacteriaceae</taxon>
        <taxon>Halobacterium</taxon>
    </lineage>
</organism>
<dbReference type="InterPro" id="IPR036259">
    <property type="entry name" value="MFS_trans_sf"/>
</dbReference>
<dbReference type="Proteomes" id="UP000323075">
    <property type="component" value="Unassembled WGS sequence"/>
</dbReference>
<dbReference type="Pfam" id="PF07690">
    <property type="entry name" value="MFS_1"/>
    <property type="match status" value="1"/>
</dbReference>
<dbReference type="RefSeq" id="WP_136361222.1">
    <property type="nucleotide sequence ID" value="NZ_VRYN01000014.1"/>
</dbReference>
<dbReference type="InterPro" id="IPR011701">
    <property type="entry name" value="MFS"/>
</dbReference>
<feature type="transmembrane region" description="Helical" evidence="1">
    <location>
        <begin position="46"/>
        <end position="65"/>
    </location>
</feature>
<dbReference type="EMBL" id="VRYN01000014">
    <property type="protein sequence ID" value="TYO74510.1"/>
    <property type="molecule type" value="Genomic_DNA"/>
</dbReference>
<dbReference type="GeneID" id="62883562"/>
<evidence type="ECO:0000313" key="3">
    <source>
        <dbReference type="EMBL" id="TYO74510.1"/>
    </source>
</evidence>
<keyword evidence="1" id="KW-1133">Transmembrane helix</keyword>